<dbReference type="Proteomes" id="UP000250078">
    <property type="component" value="Unassembled WGS sequence"/>
</dbReference>
<organism evidence="1 2">
    <name type="scientific">Cenococcum geophilum 1.58</name>
    <dbReference type="NCBI Taxonomy" id="794803"/>
    <lineage>
        <taxon>Eukaryota</taxon>
        <taxon>Fungi</taxon>
        <taxon>Dikarya</taxon>
        <taxon>Ascomycota</taxon>
        <taxon>Pezizomycotina</taxon>
        <taxon>Dothideomycetes</taxon>
        <taxon>Pleosporomycetidae</taxon>
        <taxon>Gloniales</taxon>
        <taxon>Gloniaceae</taxon>
        <taxon>Cenococcum</taxon>
    </lineage>
</organism>
<gene>
    <name evidence="1" type="ORF">K441DRAFT_671908</name>
</gene>
<dbReference type="EMBL" id="KV748287">
    <property type="protein sequence ID" value="OCK86723.1"/>
    <property type="molecule type" value="Genomic_DNA"/>
</dbReference>
<proteinExistence type="predicted"/>
<accession>A0ACC8EKE6</accession>
<reference evidence="1 2" key="1">
    <citation type="journal article" date="2016" name="Nat. Commun.">
        <title>Ectomycorrhizal ecology is imprinted in the genome of the dominant symbiotic fungus Cenococcum geophilum.</title>
        <authorList>
            <consortium name="DOE Joint Genome Institute"/>
            <person name="Peter M."/>
            <person name="Kohler A."/>
            <person name="Ohm R.A."/>
            <person name="Kuo A."/>
            <person name="Krutzmann J."/>
            <person name="Morin E."/>
            <person name="Arend M."/>
            <person name="Barry K.W."/>
            <person name="Binder M."/>
            <person name="Choi C."/>
            <person name="Clum A."/>
            <person name="Copeland A."/>
            <person name="Grisel N."/>
            <person name="Haridas S."/>
            <person name="Kipfer T."/>
            <person name="LaButti K."/>
            <person name="Lindquist E."/>
            <person name="Lipzen A."/>
            <person name="Maire R."/>
            <person name="Meier B."/>
            <person name="Mihaltcheva S."/>
            <person name="Molinier V."/>
            <person name="Murat C."/>
            <person name="Poggeler S."/>
            <person name="Quandt C.A."/>
            <person name="Sperisen C."/>
            <person name="Tritt A."/>
            <person name="Tisserant E."/>
            <person name="Crous P.W."/>
            <person name="Henrissat B."/>
            <person name="Nehls U."/>
            <person name="Egli S."/>
            <person name="Spatafora J.W."/>
            <person name="Grigoriev I.V."/>
            <person name="Martin F.M."/>
        </authorList>
    </citation>
    <scope>NUCLEOTIDE SEQUENCE [LARGE SCALE GENOMIC DNA]</scope>
    <source>
        <strain evidence="1 2">1.58</strain>
    </source>
</reference>
<protein>
    <submittedName>
        <fullName evidence="1">Uncharacterized protein</fullName>
    </submittedName>
</protein>
<evidence type="ECO:0000313" key="1">
    <source>
        <dbReference type="EMBL" id="OCK86723.1"/>
    </source>
</evidence>
<name>A0ACC8EKE6_9PEZI</name>
<keyword evidence="2" id="KW-1185">Reference proteome</keyword>
<sequence>MGLTDLDDLCDMGATTYKGRSTKKEADSCWRPIAARPNPMDWPTLVFEVGVSETLRKLRNDAQWWLANSQGRVRIVLLFKINRVARTIHIEKWECRLVTPTYTLRSNRPPVQVPTQIQTVDIDANGVVTGSPPATTPPLVLHFQNILLRQPVPPEQDVIYTAQDLQRLGNGIWAVL</sequence>
<evidence type="ECO:0000313" key="2">
    <source>
        <dbReference type="Proteomes" id="UP000250078"/>
    </source>
</evidence>